<dbReference type="Proteomes" id="UP000278823">
    <property type="component" value="Unassembled WGS sequence"/>
</dbReference>
<dbReference type="InterPro" id="IPR008863">
    <property type="entry name" value="Toxic_anion-R_TelA"/>
</dbReference>
<gene>
    <name evidence="1" type="ORF">EFQ99_20215</name>
</gene>
<comment type="caution">
    <text evidence="1">The sequence shown here is derived from an EMBL/GenBank/DDBJ whole genome shotgun (WGS) entry which is preliminary data.</text>
</comment>
<dbReference type="OrthoDB" id="8323026at2"/>
<protein>
    <submittedName>
        <fullName evidence="1">Toxic anion resistance protein (TelA)</fullName>
    </submittedName>
</protein>
<name>A0A432PGX6_9HYPH</name>
<proteinExistence type="predicted"/>
<dbReference type="AlphaFoldDB" id="A0A432PGX6"/>
<organism evidence="1 2">
    <name type="scientific">Rhizobium vallis</name>
    <dbReference type="NCBI Taxonomy" id="634290"/>
    <lineage>
        <taxon>Bacteria</taxon>
        <taxon>Pseudomonadati</taxon>
        <taxon>Pseudomonadota</taxon>
        <taxon>Alphaproteobacteria</taxon>
        <taxon>Hyphomicrobiales</taxon>
        <taxon>Rhizobiaceae</taxon>
        <taxon>Rhizobium/Agrobacterium group</taxon>
        <taxon>Rhizobium</taxon>
    </lineage>
</organism>
<dbReference type="EMBL" id="RJTH01000007">
    <property type="protein sequence ID" value="RUM23609.1"/>
    <property type="molecule type" value="Genomic_DNA"/>
</dbReference>
<dbReference type="Pfam" id="PF05816">
    <property type="entry name" value="TelA"/>
    <property type="match status" value="1"/>
</dbReference>
<dbReference type="RefSeq" id="WP_126922998.1">
    <property type="nucleotide sequence ID" value="NZ_ML133692.1"/>
</dbReference>
<keyword evidence="2" id="KW-1185">Reference proteome</keyword>
<accession>A0A432PGX6</accession>
<reference evidence="2" key="1">
    <citation type="submission" date="2018-11" db="EMBL/GenBank/DDBJ databases">
        <title>Rhizobium chutanense sp. nov., isolated from root nodules of Phaseolus vulgaris in China.</title>
        <authorList>
            <person name="Huo Y."/>
        </authorList>
    </citation>
    <scope>NUCLEOTIDE SEQUENCE [LARGE SCALE GENOMIC DNA]</scope>
    <source>
        <strain evidence="2">CCBAU 65647</strain>
    </source>
</reference>
<evidence type="ECO:0000313" key="1">
    <source>
        <dbReference type="EMBL" id="RUM23609.1"/>
    </source>
</evidence>
<evidence type="ECO:0000313" key="2">
    <source>
        <dbReference type="Proteomes" id="UP000278823"/>
    </source>
</evidence>
<sequence length="391" mass="42368">MSEPSASNTTTLETNQGLMPALSTGSLPAVVTVILPPEKAGEVTDLAERYRLATVEPHSLITFGQEAIGGFGAKLDAILSQITNAQSPVLFELFRTIRDGINDADLKGLEANIREKLKGGFLERLLMAVGLGDPAKRLKTVTDEVRGMLQSKAKSLGDLVKPMEAQIEEESGKLILEVSRMSTLAQGYRDTIVSLGVFVEAGRRILADATRELDRLTGEAASGDPLKVQEARDFSQKLDIFQNRVLVLETAYAKAPADLDSIGIARGAALATLADTVTSANAEFNDIKSILIRLHALFQMQSIQQMNAMRRELRASLQQYGSQVLEDVSVNSVKASGETRLADAELVLGTAQRLRAIADKVVAEGERNKERYAAARAKLEQARQIVTDRPI</sequence>